<dbReference type="InterPro" id="IPR035979">
    <property type="entry name" value="RBD_domain_sf"/>
</dbReference>
<evidence type="ECO:0000256" key="1">
    <source>
        <dbReference type="ARBA" id="ARBA00004604"/>
    </source>
</evidence>
<name>M7ZN23_TRIUA</name>
<feature type="compositionally biased region" description="Low complexity" evidence="4">
    <location>
        <begin position="1"/>
        <end position="12"/>
    </location>
</feature>
<keyword evidence="3" id="KW-0539">Nucleus</keyword>
<evidence type="ECO:0000313" key="5">
    <source>
        <dbReference type="EMBL" id="EMS53760.1"/>
    </source>
</evidence>
<proteinExistence type="predicted"/>
<dbReference type="SUPFAM" id="SSF54928">
    <property type="entry name" value="RNA-binding domain, RBD"/>
    <property type="match status" value="1"/>
</dbReference>
<accession>M7ZN23</accession>
<keyword evidence="2" id="KW-0694">RNA-binding</keyword>
<feature type="region of interest" description="Disordered" evidence="4">
    <location>
        <begin position="1"/>
        <end position="39"/>
    </location>
</feature>
<dbReference type="PANTHER" id="PTHR46754">
    <property type="entry name" value="MKI67 FHA DOMAIN-INTERACTING NUCLEOLAR PHOSPHOPROTEIN"/>
    <property type="match status" value="1"/>
</dbReference>
<dbReference type="EMBL" id="KD190446">
    <property type="protein sequence ID" value="EMS53760.1"/>
    <property type="molecule type" value="Genomic_DNA"/>
</dbReference>
<evidence type="ECO:0000256" key="2">
    <source>
        <dbReference type="ARBA" id="ARBA00022884"/>
    </source>
</evidence>
<dbReference type="GO" id="GO:0003723">
    <property type="term" value="F:RNA binding"/>
    <property type="evidence" value="ECO:0007669"/>
    <property type="project" value="UniProtKB-KW"/>
</dbReference>
<reference evidence="5" key="1">
    <citation type="journal article" date="2013" name="Nature">
        <title>Draft genome of the wheat A-genome progenitor Triticum urartu.</title>
        <authorList>
            <person name="Ling H.Q."/>
            <person name="Zhao S."/>
            <person name="Liu D."/>
            <person name="Wang J."/>
            <person name="Sun H."/>
            <person name="Zhang C."/>
            <person name="Fan H."/>
            <person name="Li D."/>
            <person name="Dong L."/>
            <person name="Tao Y."/>
            <person name="Gao C."/>
            <person name="Wu H."/>
            <person name="Li Y."/>
            <person name="Cui Y."/>
            <person name="Guo X."/>
            <person name="Zheng S."/>
            <person name="Wang B."/>
            <person name="Yu K."/>
            <person name="Liang Q."/>
            <person name="Yang W."/>
            <person name="Lou X."/>
            <person name="Chen J."/>
            <person name="Feng M."/>
            <person name="Jian J."/>
            <person name="Zhang X."/>
            <person name="Luo G."/>
            <person name="Jiang Y."/>
            <person name="Liu J."/>
            <person name="Wang Z."/>
            <person name="Sha Y."/>
            <person name="Zhang B."/>
            <person name="Wu H."/>
            <person name="Tang D."/>
            <person name="Shen Q."/>
            <person name="Xue P."/>
            <person name="Zou S."/>
            <person name="Wang X."/>
            <person name="Liu X."/>
            <person name="Wang F."/>
            <person name="Yang Y."/>
            <person name="An X."/>
            <person name="Dong Z."/>
            <person name="Zhang K."/>
            <person name="Zhang X."/>
            <person name="Luo M.C."/>
            <person name="Dvorak J."/>
            <person name="Tong Y."/>
            <person name="Wang J."/>
            <person name="Yang H."/>
            <person name="Li Z."/>
            <person name="Wang D."/>
            <person name="Zhang A."/>
            <person name="Wang J."/>
        </authorList>
    </citation>
    <scope>NUCLEOTIDE SEQUENCE</scope>
</reference>
<feature type="compositionally biased region" description="Gly residues" evidence="4">
    <location>
        <begin position="13"/>
        <end position="28"/>
    </location>
</feature>
<evidence type="ECO:0008006" key="6">
    <source>
        <dbReference type="Google" id="ProtNLM"/>
    </source>
</evidence>
<comment type="subcellular location">
    <subcellularLocation>
        <location evidence="1">Nucleus</location>
        <location evidence="1">Nucleolus</location>
    </subcellularLocation>
</comment>
<dbReference type="STRING" id="4572.M7ZN23"/>
<protein>
    <recommendedName>
        <fullName evidence="6">RRM domain-containing protein</fullName>
    </recommendedName>
</protein>
<sequence length="167" mass="18284">MVQQARRAVGVAGSAGSGRGGQGQGRGLGEMRTRGATATASAANTEAILPVHSKWNGVPSFVQKVEAFRWFFCNEGFNANHIAFPFSGCPFTGYPPSSLPERKEQRIREVKQPEEPENTTPVLCTGHIPHGFYKDQMQGFFQELGAIKKRVSIARNHKTGKSKHSDR</sequence>
<evidence type="ECO:0000256" key="3">
    <source>
        <dbReference type="ARBA" id="ARBA00023242"/>
    </source>
</evidence>
<dbReference type="AlphaFoldDB" id="M7ZN23"/>
<dbReference type="GO" id="GO:0005730">
    <property type="term" value="C:nucleolus"/>
    <property type="evidence" value="ECO:0007669"/>
    <property type="project" value="UniProtKB-SubCell"/>
</dbReference>
<organism evidence="5">
    <name type="scientific">Triticum urartu</name>
    <name type="common">Red wild einkorn</name>
    <name type="synonym">Crithodium urartu</name>
    <dbReference type="NCBI Taxonomy" id="4572"/>
    <lineage>
        <taxon>Eukaryota</taxon>
        <taxon>Viridiplantae</taxon>
        <taxon>Streptophyta</taxon>
        <taxon>Embryophyta</taxon>
        <taxon>Tracheophyta</taxon>
        <taxon>Spermatophyta</taxon>
        <taxon>Magnoliopsida</taxon>
        <taxon>Liliopsida</taxon>
        <taxon>Poales</taxon>
        <taxon>Poaceae</taxon>
        <taxon>BOP clade</taxon>
        <taxon>Pooideae</taxon>
        <taxon>Triticodae</taxon>
        <taxon>Triticeae</taxon>
        <taxon>Triticinae</taxon>
        <taxon>Triticum</taxon>
    </lineage>
</organism>
<evidence type="ECO:0000256" key="4">
    <source>
        <dbReference type="SAM" id="MobiDB-lite"/>
    </source>
</evidence>
<gene>
    <name evidence="5" type="ORF">TRIUR3_32404</name>
</gene>